<dbReference type="GO" id="GO:0003700">
    <property type="term" value="F:DNA-binding transcription factor activity"/>
    <property type="evidence" value="ECO:0007669"/>
    <property type="project" value="InterPro"/>
</dbReference>
<feature type="domain" description="HTH lysR-type" evidence="6">
    <location>
        <begin position="6"/>
        <end position="63"/>
    </location>
</feature>
<evidence type="ECO:0000256" key="5">
    <source>
        <dbReference type="SAM" id="MobiDB-lite"/>
    </source>
</evidence>
<evidence type="ECO:0000256" key="4">
    <source>
        <dbReference type="ARBA" id="ARBA00023163"/>
    </source>
</evidence>
<keyword evidence="3" id="KW-0238">DNA-binding</keyword>
<dbReference type="Pfam" id="PF03466">
    <property type="entry name" value="LysR_substrate"/>
    <property type="match status" value="1"/>
</dbReference>
<dbReference type="PRINTS" id="PR00039">
    <property type="entry name" value="HTHLYSR"/>
</dbReference>
<evidence type="ECO:0000313" key="8">
    <source>
        <dbReference type="Proteomes" id="UP000268094"/>
    </source>
</evidence>
<keyword evidence="4" id="KW-0804">Transcription</keyword>
<proteinExistence type="inferred from homology"/>
<keyword evidence="8" id="KW-1185">Reference proteome</keyword>
<dbReference type="Gene3D" id="1.10.10.10">
    <property type="entry name" value="Winged helix-like DNA-binding domain superfamily/Winged helix DNA-binding domain"/>
    <property type="match status" value="1"/>
</dbReference>
<dbReference type="InterPro" id="IPR000847">
    <property type="entry name" value="LysR_HTH_N"/>
</dbReference>
<dbReference type="InterPro" id="IPR058163">
    <property type="entry name" value="LysR-type_TF_proteobact-type"/>
</dbReference>
<keyword evidence="2" id="KW-0805">Transcription regulation</keyword>
<evidence type="ECO:0000256" key="2">
    <source>
        <dbReference type="ARBA" id="ARBA00023015"/>
    </source>
</evidence>
<dbReference type="PANTHER" id="PTHR30537:SF58">
    <property type="entry name" value="HTH-TYPE TRANSCRIPTIONAL REGULATOR PERR"/>
    <property type="match status" value="1"/>
</dbReference>
<dbReference type="InterPro" id="IPR036388">
    <property type="entry name" value="WH-like_DNA-bd_sf"/>
</dbReference>
<sequence>MTLLQEPLAGLGAFVRTLETGSFSAAARALGVSPSAISKTVARLEGRLGVLLLQRGTRTLQPTPEGLALFERGQRIVAELEAAQGELRESKGPRGPLRITAPMDLGRHWLVPRLPAFLAAYPQVECELGLTDRFIDLVEERMDVGLRMGESADARLIRKRLGESRAVICASPAYLRRRGTPRKVADLQRHACLAYLRDGQRVPWRLDGVAVDVPGPFASDNNEALLAVALEGVGIARIPEFVAEQALAEGRLQALLTTVHTPGPDVYIVYPERRHLSPRVRVFVDFVSGAFHETETRTSPPARGRARKGTAPAVGGAAKR</sequence>
<evidence type="ECO:0000259" key="6">
    <source>
        <dbReference type="PROSITE" id="PS50931"/>
    </source>
</evidence>
<dbReference type="InterPro" id="IPR036390">
    <property type="entry name" value="WH_DNA-bd_sf"/>
</dbReference>
<dbReference type="FunFam" id="3.40.190.290:FF:000001">
    <property type="entry name" value="Transcriptional regulator, LysR family"/>
    <property type="match status" value="1"/>
</dbReference>
<dbReference type="RefSeq" id="WP_120541066.1">
    <property type="nucleotide sequence ID" value="NZ_RAVZ01000076.1"/>
</dbReference>
<dbReference type="InterPro" id="IPR005119">
    <property type="entry name" value="LysR_subst-bd"/>
</dbReference>
<reference evidence="8" key="1">
    <citation type="submission" date="2018-09" db="EMBL/GenBank/DDBJ databases">
        <authorList>
            <person name="Livingstone P.G."/>
            <person name="Whitworth D.E."/>
        </authorList>
    </citation>
    <scope>NUCLEOTIDE SEQUENCE [LARGE SCALE GENOMIC DNA]</scope>
    <source>
        <strain evidence="8">CA054A</strain>
    </source>
</reference>
<dbReference type="SUPFAM" id="SSF46785">
    <property type="entry name" value="Winged helix' DNA-binding domain"/>
    <property type="match status" value="1"/>
</dbReference>
<dbReference type="SUPFAM" id="SSF53850">
    <property type="entry name" value="Periplasmic binding protein-like II"/>
    <property type="match status" value="1"/>
</dbReference>
<feature type="region of interest" description="Disordered" evidence="5">
    <location>
        <begin position="294"/>
        <end position="320"/>
    </location>
</feature>
<comment type="similarity">
    <text evidence="1">Belongs to the LysR transcriptional regulatory family.</text>
</comment>
<dbReference type="GO" id="GO:0043565">
    <property type="term" value="F:sequence-specific DNA binding"/>
    <property type="evidence" value="ECO:0007669"/>
    <property type="project" value="TreeGrafter"/>
</dbReference>
<comment type="caution">
    <text evidence="7">The sequence shown here is derived from an EMBL/GenBank/DDBJ whole genome shotgun (WGS) entry which is preliminary data.</text>
</comment>
<dbReference type="CDD" id="cd08422">
    <property type="entry name" value="PBP2_CrgA_like"/>
    <property type="match status" value="1"/>
</dbReference>
<dbReference type="AlphaFoldDB" id="A0A3A8JH91"/>
<gene>
    <name evidence="7" type="ORF">D7V88_13625</name>
</gene>
<dbReference type="PROSITE" id="PS50931">
    <property type="entry name" value="HTH_LYSR"/>
    <property type="match status" value="1"/>
</dbReference>
<accession>A0A3A8JH91</accession>
<dbReference type="Proteomes" id="UP000268094">
    <property type="component" value="Unassembled WGS sequence"/>
</dbReference>
<name>A0A3A8JH91_9BACT</name>
<evidence type="ECO:0000313" key="7">
    <source>
        <dbReference type="EMBL" id="RKG88803.1"/>
    </source>
</evidence>
<dbReference type="FunFam" id="1.10.10.10:FF:000001">
    <property type="entry name" value="LysR family transcriptional regulator"/>
    <property type="match status" value="1"/>
</dbReference>
<organism evidence="7 8">
    <name type="scientific">Corallococcus terminator</name>
    <dbReference type="NCBI Taxonomy" id="2316733"/>
    <lineage>
        <taxon>Bacteria</taxon>
        <taxon>Pseudomonadati</taxon>
        <taxon>Myxococcota</taxon>
        <taxon>Myxococcia</taxon>
        <taxon>Myxococcales</taxon>
        <taxon>Cystobacterineae</taxon>
        <taxon>Myxococcaceae</taxon>
        <taxon>Corallococcus</taxon>
    </lineage>
</organism>
<dbReference type="GO" id="GO:0006351">
    <property type="term" value="P:DNA-templated transcription"/>
    <property type="evidence" value="ECO:0007669"/>
    <property type="project" value="TreeGrafter"/>
</dbReference>
<evidence type="ECO:0000256" key="3">
    <source>
        <dbReference type="ARBA" id="ARBA00023125"/>
    </source>
</evidence>
<protein>
    <submittedName>
        <fullName evidence="7">LysR family transcriptional regulator</fullName>
    </submittedName>
</protein>
<dbReference type="PANTHER" id="PTHR30537">
    <property type="entry name" value="HTH-TYPE TRANSCRIPTIONAL REGULATOR"/>
    <property type="match status" value="1"/>
</dbReference>
<dbReference type="EMBL" id="RAVZ01000076">
    <property type="protein sequence ID" value="RKG88803.1"/>
    <property type="molecule type" value="Genomic_DNA"/>
</dbReference>
<dbReference type="OrthoDB" id="5416547at2"/>
<dbReference type="Pfam" id="PF00126">
    <property type="entry name" value="HTH_1"/>
    <property type="match status" value="1"/>
</dbReference>
<evidence type="ECO:0000256" key="1">
    <source>
        <dbReference type="ARBA" id="ARBA00009437"/>
    </source>
</evidence>
<dbReference type="Gene3D" id="3.40.190.290">
    <property type="match status" value="1"/>
</dbReference>